<comment type="similarity">
    <text evidence="4">Belongs to the cytochrome b5 family.</text>
</comment>
<dbReference type="Proteomes" id="UP000178264">
    <property type="component" value="Unassembled WGS sequence"/>
</dbReference>
<evidence type="ECO:0000313" key="6">
    <source>
        <dbReference type="EMBL" id="OGL88469.1"/>
    </source>
</evidence>
<dbReference type="InterPro" id="IPR018506">
    <property type="entry name" value="Cyt_B5_heme-BS"/>
</dbReference>
<dbReference type="InterPro" id="IPR036400">
    <property type="entry name" value="Cyt_B5-like_heme/steroid_sf"/>
</dbReference>
<dbReference type="SMART" id="SM01117">
    <property type="entry name" value="Cyt-b5"/>
    <property type="match status" value="1"/>
</dbReference>
<sequence length="168" mass="17539">MKKELLIGIVGSLLVLAGAGYYTMHYRAQTAQLDALMKRAAPSTNIQNSSPPVSVITLTKEEIAKHNSASDCWIIVQGSAYAVTGFLNIHPGGAAAIAPYCGADATQAFLTQGGQGTHSAVADQQLATLLIGKVGAQVAPTAIQKADINAATIPFSGEREDENERDDD</sequence>
<keyword evidence="3" id="KW-0408">Iron</keyword>
<dbReference type="GO" id="GO:0016020">
    <property type="term" value="C:membrane"/>
    <property type="evidence" value="ECO:0007669"/>
    <property type="project" value="TreeGrafter"/>
</dbReference>
<protein>
    <recommendedName>
        <fullName evidence="5">Cytochrome b5 heme-binding domain-containing protein</fullName>
    </recommendedName>
</protein>
<keyword evidence="2" id="KW-0479">Metal-binding</keyword>
<dbReference type="AlphaFoldDB" id="A0A1F7VD78"/>
<evidence type="ECO:0000256" key="4">
    <source>
        <dbReference type="ARBA" id="ARBA00038168"/>
    </source>
</evidence>
<dbReference type="InterPro" id="IPR001199">
    <property type="entry name" value="Cyt_B5-like_heme/steroid-bd"/>
</dbReference>
<comment type="caution">
    <text evidence="6">The sequence shown here is derived from an EMBL/GenBank/DDBJ whole genome shotgun (WGS) entry which is preliminary data.</text>
</comment>
<evidence type="ECO:0000256" key="3">
    <source>
        <dbReference type="ARBA" id="ARBA00023004"/>
    </source>
</evidence>
<accession>A0A1F7VD78</accession>
<dbReference type="PANTHER" id="PTHR19359:SF95">
    <property type="entry name" value="CYTOCHROME B5 TYPE B"/>
    <property type="match status" value="1"/>
</dbReference>
<keyword evidence="1" id="KW-0349">Heme</keyword>
<dbReference type="Gene3D" id="3.10.120.10">
    <property type="entry name" value="Cytochrome b5-like heme/steroid binding domain"/>
    <property type="match status" value="1"/>
</dbReference>
<dbReference type="Pfam" id="PF00173">
    <property type="entry name" value="Cyt-b5"/>
    <property type="match status" value="1"/>
</dbReference>
<dbReference type="GO" id="GO:0046872">
    <property type="term" value="F:metal ion binding"/>
    <property type="evidence" value="ECO:0007669"/>
    <property type="project" value="UniProtKB-KW"/>
</dbReference>
<dbReference type="EMBL" id="MGER01000029">
    <property type="protein sequence ID" value="OGL88469.1"/>
    <property type="molecule type" value="Genomic_DNA"/>
</dbReference>
<evidence type="ECO:0000256" key="1">
    <source>
        <dbReference type="ARBA" id="ARBA00022617"/>
    </source>
</evidence>
<dbReference type="InterPro" id="IPR050668">
    <property type="entry name" value="Cytochrome_b5"/>
</dbReference>
<evidence type="ECO:0000259" key="5">
    <source>
        <dbReference type="PROSITE" id="PS50255"/>
    </source>
</evidence>
<name>A0A1F7VD78_9BACT</name>
<evidence type="ECO:0000256" key="2">
    <source>
        <dbReference type="ARBA" id="ARBA00022723"/>
    </source>
</evidence>
<feature type="domain" description="Cytochrome b5 heme-binding" evidence="5">
    <location>
        <begin position="55"/>
        <end position="135"/>
    </location>
</feature>
<dbReference type="PANTHER" id="PTHR19359">
    <property type="entry name" value="CYTOCHROME B5"/>
    <property type="match status" value="1"/>
</dbReference>
<organism evidence="6 7">
    <name type="scientific">Candidatus Uhrbacteria bacterium RIFCSPLOWO2_02_FULL_49_11</name>
    <dbReference type="NCBI Taxonomy" id="1802409"/>
    <lineage>
        <taxon>Bacteria</taxon>
        <taxon>Candidatus Uhriibacteriota</taxon>
    </lineage>
</organism>
<evidence type="ECO:0000313" key="7">
    <source>
        <dbReference type="Proteomes" id="UP000178264"/>
    </source>
</evidence>
<reference evidence="6 7" key="1">
    <citation type="journal article" date="2016" name="Nat. Commun.">
        <title>Thousands of microbial genomes shed light on interconnected biogeochemical processes in an aquifer system.</title>
        <authorList>
            <person name="Anantharaman K."/>
            <person name="Brown C.T."/>
            <person name="Hug L.A."/>
            <person name="Sharon I."/>
            <person name="Castelle C.J."/>
            <person name="Probst A.J."/>
            <person name="Thomas B.C."/>
            <person name="Singh A."/>
            <person name="Wilkins M.J."/>
            <person name="Karaoz U."/>
            <person name="Brodie E.L."/>
            <person name="Williams K.H."/>
            <person name="Hubbard S.S."/>
            <person name="Banfield J.F."/>
        </authorList>
    </citation>
    <scope>NUCLEOTIDE SEQUENCE [LARGE SCALE GENOMIC DNA]</scope>
</reference>
<dbReference type="GO" id="GO:0020037">
    <property type="term" value="F:heme binding"/>
    <property type="evidence" value="ECO:0007669"/>
    <property type="project" value="InterPro"/>
</dbReference>
<dbReference type="PROSITE" id="PS50255">
    <property type="entry name" value="CYTOCHROME_B5_2"/>
    <property type="match status" value="1"/>
</dbReference>
<gene>
    <name evidence="6" type="ORF">A3I42_03275</name>
</gene>
<proteinExistence type="inferred from homology"/>
<dbReference type="SUPFAM" id="SSF55856">
    <property type="entry name" value="Cytochrome b5-like heme/steroid binding domain"/>
    <property type="match status" value="1"/>
</dbReference>
<dbReference type="PROSITE" id="PS00191">
    <property type="entry name" value="CYTOCHROME_B5_1"/>
    <property type="match status" value="1"/>
</dbReference>